<comment type="caution">
    <text evidence="1">The sequence shown here is derived from an EMBL/GenBank/DDBJ whole genome shotgun (WGS) entry which is preliminary data.</text>
</comment>
<name>A0A9W6KRY9_9ACTN</name>
<reference evidence="1" key="1">
    <citation type="journal article" date="2014" name="Int. J. Syst. Evol. Microbiol.">
        <title>Complete genome sequence of Corynebacterium casei LMG S-19264T (=DSM 44701T), isolated from a smear-ripened cheese.</title>
        <authorList>
            <consortium name="US DOE Joint Genome Institute (JGI-PGF)"/>
            <person name="Walter F."/>
            <person name="Albersmeier A."/>
            <person name="Kalinowski J."/>
            <person name="Ruckert C."/>
        </authorList>
    </citation>
    <scope>NUCLEOTIDE SEQUENCE</scope>
    <source>
        <strain evidence="1">VKM Ac-1321</strain>
    </source>
</reference>
<evidence type="ECO:0000313" key="1">
    <source>
        <dbReference type="EMBL" id="GLL05315.1"/>
    </source>
</evidence>
<dbReference type="EMBL" id="BSFP01000055">
    <property type="protein sequence ID" value="GLL05315.1"/>
    <property type="molecule type" value="Genomic_DNA"/>
</dbReference>
<accession>A0A9W6KRY9</accession>
<dbReference type="RefSeq" id="WP_261959857.1">
    <property type="nucleotide sequence ID" value="NZ_BAAAXA010000001.1"/>
</dbReference>
<sequence>MTVEHVVEVHERRERIVPPAQHQTSLPSEDVLHSANSGVVVERIGQVRAELREEAWAFARELAERINTKLAGEASMFVYEETFGTKDRLHFLLHLTSLDAYYPLVSLDDEALTGQGPAAWNRLFEAGSVTETVMLPQFWGMYGTKVDGKLEKQSTVHRSAGPVALPPARQQTALPDEQILHSGNAGIVMHRTGQIIYDFRSEARAFGREVAESINKNLPGECTVFVYEEGFGTADRLHWLIHLKDLTTYMRLLKLHVSDEEVRDIYFRERIAPEKGGGTWARYFVEGSMVDVALTPLR</sequence>
<keyword evidence="2" id="KW-1185">Reference proteome</keyword>
<dbReference type="Proteomes" id="UP001143480">
    <property type="component" value="Unassembled WGS sequence"/>
</dbReference>
<organism evidence="1 2">
    <name type="scientific">Dactylosporangium matsuzakiense</name>
    <dbReference type="NCBI Taxonomy" id="53360"/>
    <lineage>
        <taxon>Bacteria</taxon>
        <taxon>Bacillati</taxon>
        <taxon>Actinomycetota</taxon>
        <taxon>Actinomycetes</taxon>
        <taxon>Micromonosporales</taxon>
        <taxon>Micromonosporaceae</taxon>
        <taxon>Dactylosporangium</taxon>
    </lineage>
</organism>
<gene>
    <name evidence="1" type="ORF">GCM10017581_070620</name>
</gene>
<dbReference type="InterPro" id="IPR046102">
    <property type="entry name" value="DUF6039"/>
</dbReference>
<proteinExistence type="predicted"/>
<reference evidence="1" key="2">
    <citation type="submission" date="2023-01" db="EMBL/GenBank/DDBJ databases">
        <authorList>
            <person name="Sun Q."/>
            <person name="Evtushenko L."/>
        </authorList>
    </citation>
    <scope>NUCLEOTIDE SEQUENCE</scope>
    <source>
        <strain evidence="1">VKM Ac-1321</strain>
    </source>
</reference>
<evidence type="ECO:0000313" key="2">
    <source>
        <dbReference type="Proteomes" id="UP001143480"/>
    </source>
</evidence>
<protein>
    <submittedName>
        <fullName evidence="1">Uncharacterized protein</fullName>
    </submittedName>
</protein>
<dbReference type="Pfam" id="PF19505">
    <property type="entry name" value="DUF6039"/>
    <property type="match status" value="1"/>
</dbReference>
<dbReference type="AlphaFoldDB" id="A0A9W6KRY9"/>